<evidence type="ECO:0000259" key="4">
    <source>
        <dbReference type="Pfam" id="PF00291"/>
    </source>
</evidence>
<evidence type="ECO:0000256" key="2">
    <source>
        <dbReference type="ARBA" id="ARBA00022898"/>
    </source>
</evidence>
<keyword evidence="6" id="KW-1185">Reference proteome</keyword>
<feature type="domain" description="Tryptophan synthase beta chain-like PALP" evidence="4">
    <location>
        <begin position="20"/>
        <end position="320"/>
    </location>
</feature>
<sequence>MSTLASIGDVTHAEGVLKEFLTPTPLIRSTALEQTLGLPPSQRVWIKDFGWSPVGSFKVMGALNWVARNAESLANRPIIASSSGNFASGIAFAARLFQKKLFVIMPDDAPRVKFERTANQGAEIVTYDKSQDHITGDRERLSRDLARDEKGIFASPYNDRYVIAGNGVAGLEIVNDLKRQERKPTRLYCPISGGGLLAGLALAIRHHSPECKITGVEPELANDFSQSLASGKVVSIEHPQSICDGLLSYEVGDQNWQLLQRNVENVATIPDSQTIAAMKWLYDNHGLRTEPSGAIAVAALLNQQESFPDEEGDIVVIISGRNVDEDLFRDWISQAS</sequence>
<keyword evidence="2" id="KW-0663">Pyridoxal phosphate</keyword>
<protein>
    <submittedName>
        <fullName evidence="5">L-threonine dehydratase catabolic TdcB</fullName>
        <ecNumber evidence="5">4.3.1.19</ecNumber>
    </submittedName>
</protein>
<proteinExistence type="predicted"/>
<dbReference type="AlphaFoldDB" id="A0A5C5X797"/>
<accession>A0A5C5X797</accession>
<dbReference type="GO" id="GO:0006567">
    <property type="term" value="P:L-threonine catabolic process"/>
    <property type="evidence" value="ECO:0007669"/>
    <property type="project" value="TreeGrafter"/>
</dbReference>
<dbReference type="Gene3D" id="3.40.50.1100">
    <property type="match status" value="2"/>
</dbReference>
<dbReference type="Proteomes" id="UP000317243">
    <property type="component" value="Unassembled WGS sequence"/>
</dbReference>
<dbReference type="GO" id="GO:0009097">
    <property type="term" value="P:isoleucine biosynthetic process"/>
    <property type="evidence" value="ECO:0007669"/>
    <property type="project" value="TreeGrafter"/>
</dbReference>
<dbReference type="OrthoDB" id="9811476at2"/>
<reference evidence="5 6" key="1">
    <citation type="submission" date="2019-02" db="EMBL/GenBank/DDBJ databases">
        <title>Deep-cultivation of Planctomycetes and their phenomic and genomic characterization uncovers novel biology.</title>
        <authorList>
            <person name="Wiegand S."/>
            <person name="Jogler M."/>
            <person name="Boedeker C."/>
            <person name="Pinto D."/>
            <person name="Vollmers J."/>
            <person name="Rivas-Marin E."/>
            <person name="Kohn T."/>
            <person name="Peeters S.H."/>
            <person name="Heuer A."/>
            <person name="Rast P."/>
            <person name="Oberbeckmann S."/>
            <person name="Bunk B."/>
            <person name="Jeske O."/>
            <person name="Meyerdierks A."/>
            <person name="Storesund J.E."/>
            <person name="Kallscheuer N."/>
            <person name="Luecker S."/>
            <person name="Lage O.M."/>
            <person name="Pohl T."/>
            <person name="Merkel B.J."/>
            <person name="Hornburger P."/>
            <person name="Mueller R.-W."/>
            <person name="Bruemmer F."/>
            <person name="Labrenz M."/>
            <person name="Spormann A.M."/>
            <person name="Op Den Camp H."/>
            <person name="Overmann J."/>
            <person name="Amann R."/>
            <person name="Jetten M.S.M."/>
            <person name="Mascher T."/>
            <person name="Medema M.H."/>
            <person name="Devos D.P."/>
            <person name="Kaster A.-K."/>
            <person name="Ovreas L."/>
            <person name="Rohde M."/>
            <person name="Galperin M.Y."/>
            <person name="Jogler C."/>
        </authorList>
    </citation>
    <scope>NUCLEOTIDE SEQUENCE [LARGE SCALE GENOMIC DNA]</scope>
    <source>
        <strain evidence="5 6">KOR42</strain>
    </source>
</reference>
<dbReference type="EC" id="4.3.1.19" evidence="5"/>
<evidence type="ECO:0000313" key="5">
    <source>
        <dbReference type="EMBL" id="TWT58133.1"/>
    </source>
</evidence>
<dbReference type="InterPro" id="IPR001926">
    <property type="entry name" value="TrpB-like_PALP"/>
</dbReference>
<dbReference type="GO" id="GO:0003941">
    <property type="term" value="F:L-serine ammonia-lyase activity"/>
    <property type="evidence" value="ECO:0007669"/>
    <property type="project" value="TreeGrafter"/>
</dbReference>
<dbReference type="PANTHER" id="PTHR48078:SF6">
    <property type="entry name" value="L-THREONINE DEHYDRATASE CATABOLIC TDCB"/>
    <property type="match status" value="1"/>
</dbReference>
<dbReference type="GO" id="GO:0004794">
    <property type="term" value="F:threonine deaminase activity"/>
    <property type="evidence" value="ECO:0007669"/>
    <property type="project" value="UniProtKB-EC"/>
</dbReference>
<dbReference type="InterPro" id="IPR050147">
    <property type="entry name" value="Ser/Thr_Dehydratase"/>
</dbReference>
<name>A0A5C5X797_9PLAN</name>
<dbReference type="GO" id="GO:0006565">
    <property type="term" value="P:L-serine catabolic process"/>
    <property type="evidence" value="ECO:0007669"/>
    <property type="project" value="TreeGrafter"/>
</dbReference>
<keyword evidence="3 5" id="KW-0456">Lyase</keyword>
<dbReference type="PANTHER" id="PTHR48078">
    <property type="entry name" value="THREONINE DEHYDRATASE, MITOCHONDRIAL-RELATED"/>
    <property type="match status" value="1"/>
</dbReference>
<comment type="cofactor">
    <cofactor evidence="1">
        <name>pyridoxal 5'-phosphate</name>
        <dbReference type="ChEBI" id="CHEBI:597326"/>
    </cofactor>
</comment>
<evidence type="ECO:0000256" key="1">
    <source>
        <dbReference type="ARBA" id="ARBA00001933"/>
    </source>
</evidence>
<dbReference type="SUPFAM" id="SSF53686">
    <property type="entry name" value="Tryptophan synthase beta subunit-like PLP-dependent enzymes"/>
    <property type="match status" value="1"/>
</dbReference>
<evidence type="ECO:0000313" key="6">
    <source>
        <dbReference type="Proteomes" id="UP000317243"/>
    </source>
</evidence>
<organism evidence="5 6">
    <name type="scientific">Thalassoglobus neptunius</name>
    <dbReference type="NCBI Taxonomy" id="1938619"/>
    <lineage>
        <taxon>Bacteria</taxon>
        <taxon>Pseudomonadati</taxon>
        <taxon>Planctomycetota</taxon>
        <taxon>Planctomycetia</taxon>
        <taxon>Planctomycetales</taxon>
        <taxon>Planctomycetaceae</taxon>
        <taxon>Thalassoglobus</taxon>
    </lineage>
</organism>
<dbReference type="EMBL" id="SIHI01000001">
    <property type="protein sequence ID" value="TWT58133.1"/>
    <property type="molecule type" value="Genomic_DNA"/>
</dbReference>
<comment type="caution">
    <text evidence="5">The sequence shown here is derived from an EMBL/GenBank/DDBJ whole genome shotgun (WGS) entry which is preliminary data.</text>
</comment>
<dbReference type="Pfam" id="PF00291">
    <property type="entry name" value="PALP"/>
    <property type="match status" value="1"/>
</dbReference>
<dbReference type="InterPro" id="IPR036052">
    <property type="entry name" value="TrpB-like_PALP_sf"/>
</dbReference>
<gene>
    <name evidence="5" type="primary">tdcB</name>
    <name evidence="5" type="ORF">KOR42_15040</name>
</gene>
<evidence type="ECO:0000256" key="3">
    <source>
        <dbReference type="ARBA" id="ARBA00023239"/>
    </source>
</evidence>
<dbReference type="RefSeq" id="WP_146508308.1">
    <property type="nucleotide sequence ID" value="NZ_SIHI01000001.1"/>
</dbReference>